<dbReference type="EMBL" id="RHHB01000037">
    <property type="protein sequence ID" value="RNB46122.1"/>
    <property type="molecule type" value="Genomic_DNA"/>
</dbReference>
<keyword evidence="4" id="KW-1185">Reference proteome</keyword>
<feature type="compositionally biased region" description="Basic and acidic residues" evidence="1">
    <location>
        <begin position="290"/>
        <end position="299"/>
    </location>
</feature>
<dbReference type="InterPro" id="IPR008928">
    <property type="entry name" value="6-hairpin_glycosidase_sf"/>
</dbReference>
<reference evidence="3 4" key="1">
    <citation type="submission" date="2018-10" db="EMBL/GenBank/DDBJ databases">
        <title>Isolation, diversity and antibacterial activity of antinobacteria from the wheat rhizosphere soil.</title>
        <authorList>
            <person name="Sun T."/>
        </authorList>
    </citation>
    <scope>NUCLEOTIDE SEQUENCE [LARGE SCALE GENOMIC DNA]</scope>
    <source>
        <strain evidence="3 4">SJ-23</strain>
    </source>
</reference>
<dbReference type="RefSeq" id="WP_122937805.1">
    <property type="nucleotide sequence ID" value="NZ_JBHSNT010000063.1"/>
</dbReference>
<comment type="caution">
    <text evidence="3">The sequence shown here is derived from an EMBL/GenBank/DDBJ whole genome shotgun (WGS) entry which is preliminary data.</text>
</comment>
<feature type="domain" description="Spermatogenesis-associated protein 20-like TRX" evidence="2">
    <location>
        <begin position="3"/>
        <end position="163"/>
    </location>
</feature>
<evidence type="ECO:0000256" key="1">
    <source>
        <dbReference type="SAM" id="MobiDB-lite"/>
    </source>
</evidence>
<evidence type="ECO:0000313" key="4">
    <source>
        <dbReference type="Proteomes" id="UP000275048"/>
    </source>
</evidence>
<sequence>MAKRLANAVSPYLRAHAGNPVDWYPWGAEAFAAARERDVPVLVSIGYATCHWCHVMARESFSDPEIARTLNERFVAIKVDREEHPDVDSSYLAAASAFTRQLGWPLTVFATPEGRAFYAGTYFPPRPAPGVPAFAQVLAAVDEAWRERRAELGETADAVASALAAASVADTAGALPDRQRLAASAALLAADEDPVHGGFGDAPKFPVAPVLAFLAESGPPGRELARRTLRRMGASPLRDPVEGGFFRYATRADWSDPHYERMLTDNALLLGVAAELARSEHGEAAGSDHAQPEGSDRAADEVRSLAVGVVRFLIDRMQLRDGGFASAQDSESTIDGARSEGGYYRRDAAGRAGLEPPALDEKVLTGWNGLAIGALARAGFVLGDAAAIGAARRAAEFVLRRHLRPDGSLVRASLDGMTSDAPATLEDSGMLAGGLLELAVAAGEPAFAVTARSLIDAAVAAAGDGAAIPFAAPAGGDPVLVTQGLALPTDPAEGAIPSGVTACADAAWRLFALGAGDRYRELAERAMGSVAGIAVERPIAFGGALALMARLAAPLVQLVTVVADAGGRTPEDRALLEATRRHAASVVAIVTEQQAHEFAEAGFELFEGRSVQADAATAYRCEAFVCALPVHDAAALSAMAASE</sequence>
<protein>
    <submittedName>
        <fullName evidence="3">Thioredoxin domain-containing protein</fullName>
    </submittedName>
</protein>
<dbReference type="InterPro" id="IPR024705">
    <property type="entry name" value="Ssp411"/>
</dbReference>
<dbReference type="SUPFAM" id="SSF48208">
    <property type="entry name" value="Six-hairpin glycosidases"/>
    <property type="match status" value="1"/>
</dbReference>
<evidence type="ECO:0000259" key="2">
    <source>
        <dbReference type="Pfam" id="PF03190"/>
    </source>
</evidence>
<dbReference type="InterPro" id="IPR004879">
    <property type="entry name" value="Ssp411-like_TRX"/>
</dbReference>
<accession>A0A3M8A4Z4</accession>
<dbReference type="PANTHER" id="PTHR42899:SF1">
    <property type="entry name" value="SPERMATOGENESIS-ASSOCIATED PROTEIN 20"/>
    <property type="match status" value="1"/>
</dbReference>
<organism evidence="3 4">
    <name type="scientific">Agromyces tardus</name>
    <dbReference type="NCBI Taxonomy" id="2583849"/>
    <lineage>
        <taxon>Bacteria</taxon>
        <taxon>Bacillati</taxon>
        <taxon>Actinomycetota</taxon>
        <taxon>Actinomycetes</taxon>
        <taxon>Micrococcales</taxon>
        <taxon>Microbacteriaceae</taxon>
        <taxon>Agromyces</taxon>
    </lineage>
</organism>
<dbReference type="SUPFAM" id="SSF52833">
    <property type="entry name" value="Thioredoxin-like"/>
    <property type="match status" value="1"/>
</dbReference>
<dbReference type="Proteomes" id="UP000275048">
    <property type="component" value="Unassembled WGS sequence"/>
</dbReference>
<feature type="region of interest" description="Disordered" evidence="1">
    <location>
        <begin position="280"/>
        <end position="299"/>
    </location>
</feature>
<proteinExistence type="predicted"/>
<name>A0A3M8A4Z4_9MICO</name>
<evidence type="ECO:0000313" key="3">
    <source>
        <dbReference type="EMBL" id="RNB46122.1"/>
    </source>
</evidence>
<gene>
    <name evidence="3" type="ORF">EDM22_14530</name>
</gene>
<dbReference type="InterPro" id="IPR036249">
    <property type="entry name" value="Thioredoxin-like_sf"/>
</dbReference>
<dbReference type="GO" id="GO:0005975">
    <property type="term" value="P:carbohydrate metabolic process"/>
    <property type="evidence" value="ECO:0007669"/>
    <property type="project" value="InterPro"/>
</dbReference>
<dbReference type="CDD" id="cd02955">
    <property type="entry name" value="SSP411"/>
    <property type="match status" value="1"/>
</dbReference>
<dbReference type="PIRSF" id="PIRSF006402">
    <property type="entry name" value="UCP006402_thioredoxin"/>
    <property type="match status" value="1"/>
</dbReference>
<dbReference type="Pfam" id="PF03190">
    <property type="entry name" value="Thioredox_DsbH"/>
    <property type="match status" value="1"/>
</dbReference>
<dbReference type="OrthoDB" id="9762614at2"/>
<dbReference type="PANTHER" id="PTHR42899">
    <property type="entry name" value="SPERMATOGENESIS-ASSOCIATED PROTEIN 20"/>
    <property type="match status" value="1"/>
</dbReference>
<dbReference type="AlphaFoldDB" id="A0A3M8A4Z4"/>
<dbReference type="Gene3D" id="3.40.30.10">
    <property type="entry name" value="Glutaredoxin"/>
    <property type="match status" value="1"/>
</dbReference>